<accession>A0AAV9DIN5</accession>
<dbReference type="Proteomes" id="UP001180020">
    <property type="component" value="Unassembled WGS sequence"/>
</dbReference>
<evidence type="ECO:0000313" key="2">
    <source>
        <dbReference type="Proteomes" id="UP001180020"/>
    </source>
</evidence>
<gene>
    <name evidence="1" type="ORF">QJS10_CPB12g00554</name>
</gene>
<organism evidence="1 2">
    <name type="scientific">Acorus calamus</name>
    <name type="common">Sweet flag</name>
    <dbReference type="NCBI Taxonomy" id="4465"/>
    <lineage>
        <taxon>Eukaryota</taxon>
        <taxon>Viridiplantae</taxon>
        <taxon>Streptophyta</taxon>
        <taxon>Embryophyta</taxon>
        <taxon>Tracheophyta</taxon>
        <taxon>Spermatophyta</taxon>
        <taxon>Magnoliopsida</taxon>
        <taxon>Liliopsida</taxon>
        <taxon>Acoraceae</taxon>
        <taxon>Acorus</taxon>
    </lineage>
</organism>
<protein>
    <submittedName>
        <fullName evidence="1">Uncharacterized protein</fullName>
    </submittedName>
</protein>
<evidence type="ECO:0000313" key="1">
    <source>
        <dbReference type="EMBL" id="KAK1301446.1"/>
    </source>
</evidence>
<comment type="caution">
    <text evidence="1">The sequence shown here is derived from an EMBL/GenBank/DDBJ whole genome shotgun (WGS) entry which is preliminary data.</text>
</comment>
<dbReference type="AlphaFoldDB" id="A0AAV9DIN5"/>
<sequence>MAGCTAALMACNMKSIMQVWFYEHTRLRTPSAYGLVPRFFRWGRMNDKSSLLLLRTIPPPQSRAGRMTEGYVIDAYFDLLKERIQDNPEVHRACLFGKHFARLKENGQQGVKTSL</sequence>
<keyword evidence="2" id="KW-1185">Reference proteome</keyword>
<reference evidence="1" key="2">
    <citation type="submission" date="2023-06" db="EMBL/GenBank/DDBJ databases">
        <authorList>
            <person name="Ma L."/>
            <person name="Liu K.-W."/>
            <person name="Li Z."/>
            <person name="Hsiao Y.-Y."/>
            <person name="Qi Y."/>
            <person name="Fu T."/>
            <person name="Tang G."/>
            <person name="Zhang D."/>
            <person name="Sun W.-H."/>
            <person name="Liu D.-K."/>
            <person name="Li Y."/>
            <person name="Chen G.-Z."/>
            <person name="Liu X.-D."/>
            <person name="Liao X.-Y."/>
            <person name="Jiang Y.-T."/>
            <person name="Yu X."/>
            <person name="Hao Y."/>
            <person name="Huang J."/>
            <person name="Zhao X.-W."/>
            <person name="Ke S."/>
            <person name="Chen Y.-Y."/>
            <person name="Wu W.-L."/>
            <person name="Hsu J.-L."/>
            <person name="Lin Y.-F."/>
            <person name="Huang M.-D."/>
            <person name="Li C.-Y."/>
            <person name="Huang L."/>
            <person name="Wang Z.-W."/>
            <person name="Zhao X."/>
            <person name="Zhong W.-Y."/>
            <person name="Peng D.-H."/>
            <person name="Ahmad S."/>
            <person name="Lan S."/>
            <person name="Zhang J.-S."/>
            <person name="Tsai W.-C."/>
            <person name="Van De Peer Y."/>
            <person name="Liu Z.-J."/>
        </authorList>
    </citation>
    <scope>NUCLEOTIDE SEQUENCE</scope>
    <source>
        <strain evidence="1">CP</strain>
        <tissue evidence="1">Leaves</tissue>
    </source>
</reference>
<dbReference type="EMBL" id="JAUJYO010000012">
    <property type="protein sequence ID" value="KAK1301446.1"/>
    <property type="molecule type" value="Genomic_DNA"/>
</dbReference>
<proteinExistence type="predicted"/>
<reference evidence="1" key="1">
    <citation type="journal article" date="2023" name="Nat. Commun.">
        <title>Diploid and tetraploid genomes of Acorus and the evolution of monocots.</title>
        <authorList>
            <person name="Ma L."/>
            <person name="Liu K.W."/>
            <person name="Li Z."/>
            <person name="Hsiao Y.Y."/>
            <person name="Qi Y."/>
            <person name="Fu T."/>
            <person name="Tang G.D."/>
            <person name="Zhang D."/>
            <person name="Sun W.H."/>
            <person name="Liu D.K."/>
            <person name="Li Y."/>
            <person name="Chen G.Z."/>
            <person name="Liu X.D."/>
            <person name="Liao X.Y."/>
            <person name="Jiang Y.T."/>
            <person name="Yu X."/>
            <person name="Hao Y."/>
            <person name="Huang J."/>
            <person name="Zhao X.W."/>
            <person name="Ke S."/>
            <person name="Chen Y.Y."/>
            <person name="Wu W.L."/>
            <person name="Hsu J.L."/>
            <person name="Lin Y.F."/>
            <person name="Huang M.D."/>
            <person name="Li C.Y."/>
            <person name="Huang L."/>
            <person name="Wang Z.W."/>
            <person name="Zhao X."/>
            <person name="Zhong W.Y."/>
            <person name="Peng D.H."/>
            <person name="Ahmad S."/>
            <person name="Lan S."/>
            <person name="Zhang J.S."/>
            <person name="Tsai W.C."/>
            <person name="Van de Peer Y."/>
            <person name="Liu Z.J."/>
        </authorList>
    </citation>
    <scope>NUCLEOTIDE SEQUENCE</scope>
    <source>
        <strain evidence="1">CP</strain>
    </source>
</reference>
<name>A0AAV9DIN5_ACOCL</name>